<protein>
    <submittedName>
        <fullName evidence="2">Uncharacterized protein</fullName>
    </submittedName>
</protein>
<name>A0A9P5Y9D7_9AGAR</name>
<organism evidence="2 3">
    <name type="scientific">Collybia nuda</name>
    <dbReference type="NCBI Taxonomy" id="64659"/>
    <lineage>
        <taxon>Eukaryota</taxon>
        <taxon>Fungi</taxon>
        <taxon>Dikarya</taxon>
        <taxon>Basidiomycota</taxon>
        <taxon>Agaricomycotina</taxon>
        <taxon>Agaricomycetes</taxon>
        <taxon>Agaricomycetidae</taxon>
        <taxon>Agaricales</taxon>
        <taxon>Tricholomatineae</taxon>
        <taxon>Clitocybaceae</taxon>
        <taxon>Collybia</taxon>
    </lineage>
</organism>
<reference evidence="2" key="1">
    <citation type="submission" date="2020-11" db="EMBL/GenBank/DDBJ databases">
        <authorList>
            <consortium name="DOE Joint Genome Institute"/>
            <person name="Ahrendt S."/>
            <person name="Riley R."/>
            <person name="Andreopoulos W."/>
            <person name="Labutti K."/>
            <person name="Pangilinan J."/>
            <person name="Ruiz-Duenas F.J."/>
            <person name="Barrasa J.M."/>
            <person name="Sanchez-Garcia M."/>
            <person name="Camarero S."/>
            <person name="Miyauchi S."/>
            <person name="Serrano A."/>
            <person name="Linde D."/>
            <person name="Babiker R."/>
            <person name="Drula E."/>
            <person name="Ayuso-Fernandez I."/>
            <person name="Pacheco R."/>
            <person name="Padilla G."/>
            <person name="Ferreira P."/>
            <person name="Barriuso J."/>
            <person name="Kellner H."/>
            <person name="Castanera R."/>
            <person name="Alfaro M."/>
            <person name="Ramirez L."/>
            <person name="Pisabarro A.G."/>
            <person name="Kuo A."/>
            <person name="Tritt A."/>
            <person name="Lipzen A."/>
            <person name="He G."/>
            <person name="Yan M."/>
            <person name="Ng V."/>
            <person name="Cullen D."/>
            <person name="Martin F."/>
            <person name="Rosso M.-N."/>
            <person name="Henrissat B."/>
            <person name="Hibbett D."/>
            <person name="Martinez A.T."/>
            <person name="Grigoriev I.V."/>
        </authorList>
    </citation>
    <scope>NUCLEOTIDE SEQUENCE</scope>
    <source>
        <strain evidence="2">CBS 247.69</strain>
    </source>
</reference>
<evidence type="ECO:0000313" key="3">
    <source>
        <dbReference type="Proteomes" id="UP000807353"/>
    </source>
</evidence>
<evidence type="ECO:0000256" key="1">
    <source>
        <dbReference type="SAM" id="Phobius"/>
    </source>
</evidence>
<accession>A0A9P5Y9D7</accession>
<dbReference type="AlphaFoldDB" id="A0A9P5Y9D7"/>
<evidence type="ECO:0000313" key="2">
    <source>
        <dbReference type="EMBL" id="KAF9466007.1"/>
    </source>
</evidence>
<proteinExistence type="predicted"/>
<keyword evidence="3" id="KW-1185">Reference proteome</keyword>
<dbReference type="Proteomes" id="UP000807353">
    <property type="component" value="Unassembled WGS sequence"/>
</dbReference>
<sequence length="82" mass="9513">MFIQRTEGDQPRKLEEDKDREAMDIILALYHNLIVSILNLVIFSRLITLKRKLRLAQDLLIYIADGIYPHFDSTVPCAKSPD</sequence>
<feature type="transmembrane region" description="Helical" evidence="1">
    <location>
        <begin position="25"/>
        <end position="47"/>
    </location>
</feature>
<keyword evidence="1" id="KW-1133">Transmembrane helix</keyword>
<dbReference type="EMBL" id="MU150244">
    <property type="protein sequence ID" value="KAF9466007.1"/>
    <property type="molecule type" value="Genomic_DNA"/>
</dbReference>
<comment type="caution">
    <text evidence="2">The sequence shown here is derived from an EMBL/GenBank/DDBJ whole genome shotgun (WGS) entry which is preliminary data.</text>
</comment>
<keyword evidence="1" id="KW-0812">Transmembrane</keyword>
<keyword evidence="1" id="KW-0472">Membrane</keyword>
<gene>
    <name evidence="2" type="ORF">BDZ94DRAFT_1252784</name>
</gene>